<dbReference type="AlphaFoldDB" id="A0A0L1IHF4"/>
<proteinExistence type="predicted"/>
<evidence type="ECO:0000313" key="1">
    <source>
        <dbReference type="EMBL" id="KNG78603.1"/>
    </source>
</evidence>
<dbReference type="OrthoDB" id="378922at2759"/>
<reference evidence="2" key="1">
    <citation type="submission" date="2015-07" db="EMBL/GenBank/DDBJ databases">
        <title>Annotation of Plasmodium falciparum IGH-CR14.</title>
        <authorList>
            <consortium name="The Broad Institute Genome Sequencing Platform"/>
            <person name="Volkman S.K."/>
            <person name="Neafsey D.E."/>
            <person name="Dash A.P."/>
            <person name="Chitnis C.E."/>
            <person name="Hartl D.L."/>
            <person name="Young S.K."/>
            <person name="Zeng Q."/>
            <person name="Koehrsen M."/>
            <person name="Alvarado L."/>
            <person name="Berlin A."/>
            <person name="Borenstein D."/>
            <person name="Chapman S.B."/>
            <person name="Chen Z."/>
            <person name="Engels R."/>
            <person name="Freedman E."/>
            <person name="Gellesch M."/>
            <person name="Goldberg J."/>
            <person name="Griggs A."/>
            <person name="Gujja S."/>
            <person name="Heilman E.R."/>
            <person name="Heiman D.I."/>
            <person name="Howarth C."/>
            <person name="Jen D."/>
            <person name="Larson L."/>
            <person name="Mehta T."/>
            <person name="Neiman D."/>
            <person name="Park D."/>
            <person name="Pearson M."/>
            <person name="Roberts A."/>
            <person name="Saif S."/>
            <person name="Shea T."/>
            <person name="Shenoy N."/>
            <person name="Sisk P."/>
            <person name="Stolte C."/>
            <person name="Sykes S."/>
            <person name="Walk T."/>
            <person name="White J."/>
            <person name="Yandava C."/>
            <person name="Haas B."/>
            <person name="Henn M.R."/>
            <person name="Nusbaum C."/>
            <person name="Birren B."/>
        </authorList>
    </citation>
    <scope>NUCLEOTIDE SEQUENCE [LARGE SCALE GENOMIC DNA]</scope>
    <source>
        <strain evidence="2">IGH-CR14</strain>
    </source>
</reference>
<dbReference type="EMBL" id="GG665633">
    <property type="protein sequence ID" value="KNG78603.1"/>
    <property type="molecule type" value="Genomic_DNA"/>
</dbReference>
<accession>A0A0L1IHF4</accession>
<name>A0A0L1IHF4_PLAFA</name>
<dbReference type="Pfam" id="PF15375">
    <property type="entry name" value="FSAF1"/>
    <property type="match status" value="1"/>
</dbReference>
<organism evidence="1 2">
    <name type="scientific">Plasmodium falciparum IGH-CR14</name>
    <dbReference type="NCBI Taxonomy" id="580059"/>
    <lineage>
        <taxon>Eukaryota</taxon>
        <taxon>Sar</taxon>
        <taxon>Alveolata</taxon>
        <taxon>Apicomplexa</taxon>
        <taxon>Aconoidasida</taxon>
        <taxon>Haemosporida</taxon>
        <taxon>Plasmodiidae</taxon>
        <taxon>Plasmodium</taxon>
        <taxon>Plasmodium (Laverania)</taxon>
    </lineage>
</organism>
<evidence type="ECO:0000313" key="2">
    <source>
        <dbReference type="Proteomes" id="UP000054562"/>
    </source>
</evidence>
<reference evidence="2" key="2">
    <citation type="submission" date="2015-07" db="EMBL/GenBank/DDBJ databases">
        <title>The genome sequence of Plasmodium falciparum IGH-CR14.</title>
        <authorList>
            <consortium name="The Broad Institute Genome Sequencing Platform"/>
            <person name="Volkman S.K."/>
            <person name="Neafsey D.E."/>
            <person name="Dash A.P."/>
            <person name="Chitnis C.E."/>
            <person name="Hartl D.L."/>
            <person name="Young S.K."/>
            <person name="Kodira C.D."/>
            <person name="Zeng Q."/>
            <person name="Koehrsen M."/>
            <person name="Godfrey P."/>
            <person name="Alvarado L."/>
            <person name="Berlin A."/>
            <person name="Borenstein D."/>
            <person name="Chen Z."/>
            <person name="Engels R."/>
            <person name="Freedman E."/>
            <person name="Gellesch M."/>
            <person name="Goldberg J."/>
            <person name="Griggs A."/>
            <person name="Gujja S."/>
            <person name="Heiman D."/>
            <person name="Hepburn T."/>
            <person name="Howarth C."/>
            <person name="Jen D."/>
            <person name="Larson L."/>
            <person name="Lewis B."/>
            <person name="Mehta T."/>
            <person name="Park D."/>
            <person name="Pearson M."/>
            <person name="Roberts A."/>
            <person name="Saif S."/>
            <person name="Shea T."/>
            <person name="Shenoy N."/>
            <person name="Sisk P."/>
            <person name="Stolte C."/>
            <person name="Sykes S."/>
            <person name="Walk T."/>
            <person name="White J."/>
            <person name="Yandava C."/>
            <person name="Wirth D.F."/>
            <person name="Nusbaum C."/>
            <person name="Birren B."/>
        </authorList>
    </citation>
    <scope>NUCLEOTIDE SEQUENCE [LARGE SCALE GENOMIC DNA]</scope>
    <source>
        <strain evidence="2">IGH-CR14</strain>
    </source>
</reference>
<gene>
    <name evidence="1" type="ORF">PFMG_04785</name>
</gene>
<dbReference type="Proteomes" id="UP000054562">
    <property type="component" value="Unassembled WGS sequence"/>
</dbReference>
<sequence length="120" mass="14629">MKNDLNDKNLYKEKLKEKKIFMDTVHEIRKMTLPYLDKFQRKNVQNFQIKTLGGKFDKSSKVHYTELMSRKKSIKKYIQKRKEKDKILGVQTQTGNYIDMQDVFRKNKKKYKSKKKEKLF</sequence>
<dbReference type="InterPro" id="IPR027973">
    <property type="entry name" value="FSAF1-like"/>
</dbReference>
<protein>
    <submittedName>
        <fullName evidence="1">Uncharacterized protein</fullName>
    </submittedName>
</protein>